<dbReference type="EMBL" id="CAJOBJ010166310">
    <property type="protein sequence ID" value="CAF4865918.1"/>
    <property type="molecule type" value="Genomic_DNA"/>
</dbReference>
<proteinExistence type="predicted"/>
<evidence type="ECO:0000313" key="1">
    <source>
        <dbReference type="EMBL" id="CAF4865918.1"/>
    </source>
</evidence>
<gene>
    <name evidence="1" type="ORF">GIL414_LOCUS50126</name>
</gene>
<sequence>MVSYFSNWWKGKLTISESASQFGHVFESNDVGMKFFDSILQHSITFDELIEQDGKTLLQDIDYITQCATTDLTAKESSDRPQQRIDAYLYVHRRMQEYV</sequence>
<dbReference type="Proteomes" id="UP000681720">
    <property type="component" value="Unassembled WGS sequence"/>
</dbReference>
<name>A0A8S3BYN4_9BILA</name>
<accession>A0A8S3BYN4</accession>
<organism evidence="1 2">
    <name type="scientific">Rotaria magnacalcarata</name>
    <dbReference type="NCBI Taxonomy" id="392030"/>
    <lineage>
        <taxon>Eukaryota</taxon>
        <taxon>Metazoa</taxon>
        <taxon>Spiralia</taxon>
        <taxon>Gnathifera</taxon>
        <taxon>Rotifera</taxon>
        <taxon>Eurotatoria</taxon>
        <taxon>Bdelloidea</taxon>
        <taxon>Philodinida</taxon>
        <taxon>Philodinidae</taxon>
        <taxon>Rotaria</taxon>
    </lineage>
</organism>
<reference evidence="1" key="1">
    <citation type="submission" date="2021-02" db="EMBL/GenBank/DDBJ databases">
        <authorList>
            <person name="Nowell W R."/>
        </authorList>
    </citation>
    <scope>NUCLEOTIDE SEQUENCE</scope>
</reference>
<feature type="non-terminal residue" evidence="1">
    <location>
        <position position="99"/>
    </location>
</feature>
<evidence type="ECO:0000313" key="2">
    <source>
        <dbReference type="Proteomes" id="UP000681720"/>
    </source>
</evidence>
<comment type="caution">
    <text evidence="1">The sequence shown here is derived from an EMBL/GenBank/DDBJ whole genome shotgun (WGS) entry which is preliminary data.</text>
</comment>
<protein>
    <submittedName>
        <fullName evidence="1">Uncharacterized protein</fullName>
    </submittedName>
</protein>
<dbReference type="AlphaFoldDB" id="A0A8S3BYN4"/>